<sequence length="169" mass="18083">MDAMFCSPSLPRCPGAGPQCRPIRVRGLLVSRLRGEWGSLERREKQTRAVHQAAERRLLPQALEPSAAVPAEGLQGAALPGTPPAGSDLPPSLPRQWAPGPSHGGQRCQSSPLHTRSRALRTPQPWPPAFPHTLGSDATPTPIYLAGHPRGMAPPHPTPPHTHWAALPL</sequence>
<name>A0AAV7NDL7_PLEWA</name>
<comment type="caution">
    <text evidence="2">The sequence shown here is derived from an EMBL/GenBank/DDBJ whole genome shotgun (WGS) entry which is preliminary data.</text>
</comment>
<dbReference type="EMBL" id="JANPWB010000013">
    <property type="protein sequence ID" value="KAJ1111283.1"/>
    <property type="molecule type" value="Genomic_DNA"/>
</dbReference>
<keyword evidence="3" id="KW-1185">Reference proteome</keyword>
<organism evidence="2 3">
    <name type="scientific">Pleurodeles waltl</name>
    <name type="common">Iberian ribbed newt</name>
    <dbReference type="NCBI Taxonomy" id="8319"/>
    <lineage>
        <taxon>Eukaryota</taxon>
        <taxon>Metazoa</taxon>
        <taxon>Chordata</taxon>
        <taxon>Craniata</taxon>
        <taxon>Vertebrata</taxon>
        <taxon>Euteleostomi</taxon>
        <taxon>Amphibia</taxon>
        <taxon>Batrachia</taxon>
        <taxon>Caudata</taxon>
        <taxon>Salamandroidea</taxon>
        <taxon>Salamandridae</taxon>
        <taxon>Pleurodelinae</taxon>
        <taxon>Pleurodeles</taxon>
    </lineage>
</organism>
<evidence type="ECO:0000313" key="2">
    <source>
        <dbReference type="EMBL" id="KAJ1111283.1"/>
    </source>
</evidence>
<feature type="region of interest" description="Disordered" evidence="1">
    <location>
        <begin position="61"/>
        <end position="169"/>
    </location>
</feature>
<gene>
    <name evidence="2" type="ORF">NDU88_008619</name>
</gene>
<accession>A0AAV7NDL7</accession>
<proteinExistence type="predicted"/>
<evidence type="ECO:0000313" key="3">
    <source>
        <dbReference type="Proteomes" id="UP001066276"/>
    </source>
</evidence>
<dbReference type="Proteomes" id="UP001066276">
    <property type="component" value="Chromosome 9"/>
</dbReference>
<protein>
    <submittedName>
        <fullName evidence="2">Uncharacterized protein</fullName>
    </submittedName>
</protein>
<reference evidence="2" key="1">
    <citation type="journal article" date="2022" name="bioRxiv">
        <title>Sequencing and chromosome-scale assembly of the giantPleurodeles waltlgenome.</title>
        <authorList>
            <person name="Brown T."/>
            <person name="Elewa A."/>
            <person name="Iarovenko S."/>
            <person name="Subramanian E."/>
            <person name="Araus A.J."/>
            <person name="Petzold A."/>
            <person name="Susuki M."/>
            <person name="Suzuki K.-i.T."/>
            <person name="Hayashi T."/>
            <person name="Toyoda A."/>
            <person name="Oliveira C."/>
            <person name="Osipova E."/>
            <person name="Leigh N.D."/>
            <person name="Simon A."/>
            <person name="Yun M.H."/>
        </authorList>
    </citation>
    <scope>NUCLEOTIDE SEQUENCE</scope>
    <source>
        <strain evidence="2">20211129_DDA</strain>
        <tissue evidence="2">Liver</tissue>
    </source>
</reference>
<dbReference type="AlphaFoldDB" id="A0AAV7NDL7"/>
<evidence type="ECO:0000256" key="1">
    <source>
        <dbReference type="SAM" id="MobiDB-lite"/>
    </source>
</evidence>